<organism evidence="2 3">
    <name type="scientific">Stephania cephalantha</name>
    <dbReference type="NCBI Taxonomy" id="152367"/>
    <lineage>
        <taxon>Eukaryota</taxon>
        <taxon>Viridiplantae</taxon>
        <taxon>Streptophyta</taxon>
        <taxon>Embryophyta</taxon>
        <taxon>Tracheophyta</taxon>
        <taxon>Spermatophyta</taxon>
        <taxon>Magnoliopsida</taxon>
        <taxon>Ranunculales</taxon>
        <taxon>Menispermaceae</taxon>
        <taxon>Menispermoideae</taxon>
        <taxon>Cissampelideae</taxon>
        <taxon>Stephania</taxon>
    </lineage>
</organism>
<name>A0AAP0FG11_9MAGN</name>
<dbReference type="Proteomes" id="UP001419268">
    <property type="component" value="Unassembled WGS sequence"/>
</dbReference>
<evidence type="ECO:0000313" key="3">
    <source>
        <dbReference type="Proteomes" id="UP001419268"/>
    </source>
</evidence>
<gene>
    <name evidence="2" type="ORF">Scep_022557</name>
</gene>
<dbReference type="AlphaFoldDB" id="A0AAP0FG11"/>
<keyword evidence="3" id="KW-1185">Reference proteome</keyword>
<dbReference type="EMBL" id="JBBNAG010000009">
    <property type="protein sequence ID" value="KAK9105713.1"/>
    <property type="molecule type" value="Genomic_DNA"/>
</dbReference>
<accession>A0AAP0FG11</accession>
<comment type="caution">
    <text evidence="2">The sequence shown here is derived from an EMBL/GenBank/DDBJ whole genome shotgun (WGS) entry which is preliminary data.</text>
</comment>
<evidence type="ECO:0000256" key="1">
    <source>
        <dbReference type="SAM" id="MobiDB-lite"/>
    </source>
</evidence>
<feature type="compositionally biased region" description="Basic and acidic residues" evidence="1">
    <location>
        <begin position="101"/>
        <end position="163"/>
    </location>
</feature>
<feature type="compositionally biased region" description="Basic and acidic residues" evidence="1">
    <location>
        <begin position="201"/>
        <end position="211"/>
    </location>
</feature>
<reference evidence="2 3" key="1">
    <citation type="submission" date="2024-01" db="EMBL/GenBank/DDBJ databases">
        <title>Genome assemblies of Stephania.</title>
        <authorList>
            <person name="Yang L."/>
        </authorList>
    </citation>
    <scope>NUCLEOTIDE SEQUENCE [LARGE SCALE GENOMIC DNA]</scope>
    <source>
        <strain evidence="2">JXDWG</strain>
        <tissue evidence="2">Leaf</tissue>
    </source>
</reference>
<proteinExistence type="predicted"/>
<evidence type="ECO:0000313" key="2">
    <source>
        <dbReference type="EMBL" id="KAK9105713.1"/>
    </source>
</evidence>
<feature type="region of interest" description="Disordered" evidence="1">
    <location>
        <begin position="101"/>
        <end position="230"/>
    </location>
</feature>
<sequence>MLSTNSFGREACRCFLSPSIGLLEKTGLEGMPLLDDFVILGFTSFATPKLKAGSESTHNGTTPEIRNVNMSILRFGSFPFLGLKDRLTTLSWACGVGLAREEGRKRENERGEKREKEEKERKREEEGGDERERRGESEIDGGEGDRWCERHRPAARTSGEDGQRTAPIARLAAKRKPRTSGKALRGADAQQQRWRRISSGGRRDQQHERRTSSGMLAASDVKAADGGSRD</sequence>
<protein>
    <submittedName>
        <fullName evidence="2">Uncharacterized protein</fullName>
    </submittedName>
</protein>